<evidence type="ECO:0000259" key="1">
    <source>
        <dbReference type="Pfam" id="PF01266"/>
    </source>
</evidence>
<keyword evidence="3" id="KW-1185">Reference proteome</keyword>
<name>A0AAE3IPD0_9BACT</name>
<feature type="domain" description="FAD dependent oxidoreductase" evidence="1">
    <location>
        <begin position="30"/>
        <end position="383"/>
    </location>
</feature>
<dbReference type="SUPFAM" id="SSF51905">
    <property type="entry name" value="FAD/NAD(P)-binding domain"/>
    <property type="match status" value="1"/>
</dbReference>
<dbReference type="AlphaFoldDB" id="A0AAE3IPD0"/>
<dbReference type="Pfam" id="PF01266">
    <property type="entry name" value="DAO"/>
    <property type="match status" value="1"/>
</dbReference>
<accession>A0AAE3IPD0</accession>
<protein>
    <submittedName>
        <fullName evidence="2">FAD-binding oxidoreductase</fullName>
    </submittedName>
</protein>
<evidence type="ECO:0000313" key="2">
    <source>
        <dbReference type="EMBL" id="MCU7695389.1"/>
    </source>
</evidence>
<proteinExistence type="predicted"/>
<dbReference type="Gene3D" id="3.30.9.10">
    <property type="entry name" value="D-Amino Acid Oxidase, subunit A, domain 2"/>
    <property type="match status" value="1"/>
</dbReference>
<dbReference type="PANTHER" id="PTHR13847:SF201">
    <property type="entry name" value="PUTATIBE OXIDOREDUCTASE"/>
    <property type="match status" value="1"/>
</dbReference>
<dbReference type="EMBL" id="JAOTPL010000026">
    <property type="protein sequence ID" value="MCU7695389.1"/>
    <property type="molecule type" value="Genomic_DNA"/>
</dbReference>
<dbReference type="Proteomes" id="UP001209317">
    <property type="component" value="Unassembled WGS sequence"/>
</dbReference>
<evidence type="ECO:0000313" key="3">
    <source>
        <dbReference type="Proteomes" id="UP001209317"/>
    </source>
</evidence>
<dbReference type="GO" id="GO:0005737">
    <property type="term" value="C:cytoplasm"/>
    <property type="evidence" value="ECO:0007669"/>
    <property type="project" value="TreeGrafter"/>
</dbReference>
<sequence length="400" mass="44703">MRLRTFESFWLVSNGLLNSYPSLHENISTDIVVLGSGITGALICYELITAGYDVVLLDKRDVAQGSTSATTAMLQYEIDMPLYKLKDIIGEEGAVKCYRAGIDAIRDLGEIISKNNIECGFETKKSLYVSHNKKASRWLHEEFKIRDKYNLGVQWLDSKEIESRYGIASSGGILSDTAASADAYRLAHELISFCVGKGMQVYDHTEVTDIKCTEQRVKLTTAAKNVVAANKVIFCTGFESLKYIDEKIAEIITTYATISEQNMPLKEAWKETLVWNTDVPYLYARTTDDGRLLAGGEDGRYSTASLSFKTKNKKSERLEKKLKGLVPGVDFIEDFSWAGAFGRTKDALPYIGKYSKMPNAFFNLGFGGNGITFSVQGAKMIVKLLRGENPELLHYYRFGR</sequence>
<dbReference type="InterPro" id="IPR006076">
    <property type="entry name" value="FAD-dep_OxRdtase"/>
</dbReference>
<dbReference type="InterPro" id="IPR036188">
    <property type="entry name" value="FAD/NAD-bd_sf"/>
</dbReference>
<dbReference type="PANTHER" id="PTHR13847">
    <property type="entry name" value="SARCOSINE DEHYDROGENASE-RELATED"/>
    <property type="match status" value="1"/>
</dbReference>
<comment type="caution">
    <text evidence="2">The sequence shown here is derived from an EMBL/GenBank/DDBJ whole genome shotgun (WGS) entry which is preliminary data.</text>
</comment>
<dbReference type="RefSeq" id="WP_263038877.1">
    <property type="nucleotide sequence ID" value="NZ_JAOTPL010000026.1"/>
</dbReference>
<reference evidence="2" key="1">
    <citation type="submission" date="2022-10" db="EMBL/GenBank/DDBJ databases">
        <authorList>
            <person name="Kim H.S."/>
            <person name="Kim J.-S."/>
            <person name="Suh M.K."/>
            <person name="Eom M.K."/>
            <person name="Lee J.-S."/>
        </authorList>
    </citation>
    <scope>NUCLEOTIDE SEQUENCE</scope>
    <source>
        <strain evidence="2">LIP-5</strain>
    </source>
</reference>
<organism evidence="2 3">
    <name type="scientific">Haoranjiania flava</name>
    <dbReference type="NCBI Taxonomy" id="1856322"/>
    <lineage>
        <taxon>Bacteria</taxon>
        <taxon>Pseudomonadati</taxon>
        <taxon>Bacteroidota</taxon>
        <taxon>Chitinophagia</taxon>
        <taxon>Chitinophagales</taxon>
        <taxon>Chitinophagaceae</taxon>
        <taxon>Haoranjiania</taxon>
    </lineage>
</organism>
<gene>
    <name evidence="2" type="ORF">OD355_12760</name>
</gene>
<dbReference type="Gene3D" id="3.50.50.60">
    <property type="entry name" value="FAD/NAD(P)-binding domain"/>
    <property type="match status" value="1"/>
</dbReference>